<evidence type="ECO:0000313" key="1">
    <source>
        <dbReference type="EMBL" id="MBU9844831.1"/>
    </source>
</evidence>
<dbReference type="EMBL" id="JAFMOY010000117">
    <property type="protein sequence ID" value="MBU9844831.1"/>
    <property type="molecule type" value="Genomic_DNA"/>
</dbReference>
<name>A0ABS6LD22_9GAMM</name>
<sequence length="45" mass="4989">MHMTVLALSCGIFSVVKWGSAIRDEFILTYKMEVISVAEPIVDMG</sequence>
<organism evidence="1 2">
    <name type="scientific">Rahnella ecdela</name>
    <dbReference type="NCBI Taxonomy" id="2816250"/>
    <lineage>
        <taxon>Bacteria</taxon>
        <taxon>Pseudomonadati</taxon>
        <taxon>Pseudomonadota</taxon>
        <taxon>Gammaproteobacteria</taxon>
        <taxon>Enterobacterales</taxon>
        <taxon>Yersiniaceae</taxon>
        <taxon>Rahnella</taxon>
    </lineage>
</organism>
<keyword evidence="2" id="KW-1185">Reference proteome</keyword>
<protein>
    <submittedName>
        <fullName evidence="1">Uncharacterized protein</fullName>
    </submittedName>
</protein>
<comment type="caution">
    <text evidence="1">The sequence shown here is derived from an EMBL/GenBank/DDBJ whole genome shotgun (WGS) entry which is preliminary data.</text>
</comment>
<dbReference type="Proteomes" id="UP000739284">
    <property type="component" value="Unassembled WGS sequence"/>
</dbReference>
<gene>
    <name evidence="1" type="ORF">J1784_07385</name>
</gene>
<evidence type="ECO:0000313" key="2">
    <source>
        <dbReference type="Proteomes" id="UP000739284"/>
    </source>
</evidence>
<accession>A0ABS6LD22</accession>
<dbReference type="RefSeq" id="WP_217148633.1">
    <property type="nucleotide sequence ID" value="NZ_JAFMOY010000117.1"/>
</dbReference>
<proteinExistence type="predicted"/>
<reference evidence="1 2" key="1">
    <citation type="submission" date="2021-03" db="EMBL/GenBank/DDBJ databases">
        <title>Five novel Rahnella species.</title>
        <authorList>
            <person name="Brady C."/>
            <person name="Asselin J."/>
            <person name="Beer S."/>
            <person name="Bruberg M.B."/>
            <person name="Crampton B."/>
            <person name="Venter S."/>
            <person name="Arnold D."/>
            <person name="Denman S."/>
        </authorList>
    </citation>
    <scope>NUCLEOTIDE SEQUENCE [LARGE SCALE GENOMIC DNA]</scope>
    <source>
        <strain evidence="1 2">FRB 231</strain>
    </source>
</reference>